<gene>
    <name evidence="2" type="ORF">SANT12839_051170</name>
</gene>
<accession>A0A4D4K5J0</accession>
<evidence type="ECO:0000313" key="3">
    <source>
        <dbReference type="Proteomes" id="UP000299290"/>
    </source>
</evidence>
<feature type="compositionally biased region" description="Basic and acidic residues" evidence="1">
    <location>
        <begin position="87"/>
        <end position="110"/>
    </location>
</feature>
<feature type="compositionally biased region" description="Basic and acidic residues" evidence="1">
    <location>
        <begin position="61"/>
        <end position="76"/>
    </location>
</feature>
<name>A0A4D4K5J0_9ACTN</name>
<organism evidence="2 3">
    <name type="scientific">Streptomyces antimycoticus</name>
    <dbReference type="NCBI Taxonomy" id="68175"/>
    <lineage>
        <taxon>Bacteria</taxon>
        <taxon>Bacillati</taxon>
        <taxon>Actinomycetota</taxon>
        <taxon>Actinomycetes</taxon>
        <taxon>Kitasatosporales</taxon>
        <taxon>Streptomycetaceae</taxon>
        <taxon>Streptomyces</taxon>
        <taxon>Streptomyces violaceusniger group</taxon>
    </lineage>
</organism>
<feature type="region of interest" description="Disordered" evidence="1">
    <location>
        <begin position="61"/>
        <end position="110"/>
    </location>
</feature>
<dbReference type="EMBL" id="BJHV01000001">
    <property type="protein sequence ID" value="GDY44235.1"/>
    <property type="molecule type" value="Genomic_DNA"/>
</dbReference>
<evidence type="ECO:0000313" key="2">
    <source>
        <dbReference type="EMBL" id="GDY44235.1"/>
    </source>
</evidence>
<protein>
    <submittedName>
        <fullName evidence="2">Uncharacterized protein</fullName>
    </submittedName>
</protein>
<dbReference type="AlphaFoldDB" id="A0A4D4K5J0"/>
<dbReference type="Proteomes" id="UP000299290">
    <property type="component" value="Unassembled WGS sequence"/>
</dbReference>
<proteinExistence type="predicted"/>
<evidence type="ECO:0000256" key="1">
    <source>
        <dbReference type="SAM" id="MobiDB-lite"/>
    </source>
</evidence>
<keyword evidence="3" id="KW-1185">Reference proteome</keyword>
<sequence>MPPDSLRPEAGRECRGGLVTHAFLPPMTLPRLSHAGSVACGNAWDLAGAIGQKALFDERGHGRAGDRLRPRPHGTDAVRTGRSVRPVPDRSGRRPRADRPAALLDRDITE</sequence>
<reference evidence="2 3" key="1">
    <citation type="journal article" date="2020" name="Int. J. Syst. Evol. Microbiol.">
        <title>Reclassification of Streptomyces castelarensis and Streptomyces sporoclivatus as later heterotypic synonyms of Streptomyces antimycoticus.</title>
        <authorList>
            <person name="Komaki H."/>
            <person name="Tamura T."/>
        </authorList>
    </citation>
    <scope>NUCLEOTIDE SEQUENCE [LARGE SCALE GENOMIC DNA]</scope>
    <source>
        <strain evidence="2 3">NBRC 12839</strain>
    </source>
</reference>
<comment type="caution">
    <text evidence="2">The sequence shown here is derived from an EMBL/GenBank/DDBJ whole genome shotgun (WGS) entry which is preliminary data.</text>
</comment>